<name>A0A382QQY0_9ZZZZ</name>
<dbReference type="InterPro" id="IPR006620">
    <property type="entry name" value="Pro_4_hyd_alph"/>
</dbReference>
<sequence>VSEKFSELQPGSFVYALPNALDPQFCQQVIDRFESAADQHREGAIGSGAAVDASIKRSTDLCITGLAQWRDVDETLLKSLQHGLSLLSGLHPFFSSNAFKDMGYQLQRSAPGEFYRWHVDSGPGPLSQRQLVAIWYLNTVSEPGGVTEFFHQQIRVRPEVGKLLLFPPFWTHLHQGETVSADHKYIATTWVCFA</sequence>
<dbReference type="InterPro" id="IPR005123">
    <property type="entry name" value="Oxoglu/Fe-dep_dioxygenase_dom"/>
</dbReference>
<evidence type="ECO:0000256" key="5">
    <source>
        <dbReference type="ARBA" id="ARBA00023004"/>
    </source>
</evidence>
<dbReference type="GO" id="GO:0031418">
    <property type="term" value="F:L-ascorbic acid binding"/>
    <property type="evidence" value="ECO:0007669"/>
    <property type="project" value="InterPro"/>
</dbReference>
<dbReference type="AlphaFoldDB" id="A0A382QQY0"/>
<evidence type="ECO:0000256" key="4">
    <source>
        <dbReference type="ARBA" id="ARBA00023002"/>
    </source>
</evidence>
<evidence type="ECO:0000313" key="7">
    <source>
        <dbReference type="EMBL" id="SVC87929.1"/>
    </source>
</evidence>
<reference evidence="7" key="1">
    <citation type="submission" date="2018-05" db="EMBL/GenBank/DDBJ databases">
        <authorList>
            <person name="Lanie J.A."/>
            <person name="Ng W.-L."/>
            <person name="Kazmierczak K.M."/>
            <person name="Andrzejewski T.M."/>
            <person name="Davidsen T.M."/>
            <person name="Wayne K.J."/>
            <person name="Tettelin H."/>
            <person name="Glass J.I."/>
            <person name="Rusch D."/>
            <person name="Podicherti R."/>
            <person name="Tsui H.-C.T."/>
            <person name="Winkler M.E."/>
        </authorList>
    </citation>
    <scope>NUCLEOTIDE SEQUENCE</scope>
</reference>
<keyword evidence="2" id="KW-0479">Metal-binding</keyword>
<protein>
    <recommendedName>
        <fullName evidence="6">Fe2OG dioxygenase domain-containing protein</fullName>
    </recommendedName>
</protein>
<dbReference type="GO" id="GO:0051213">
    <property type="term" value="F:dioxygenase activity"/>
    <property type="evidence" value="ECO:0007669"/>
    <property type="project" value="UniProtKB-KW"/>
</dbReference>
<keyword evidence="5" id="KW-0408">Iron</keyword>
<comment type="cofactor">
    <cofactor evidence="1">
        <name>L-ascorbate</name>
        <dbReference type="ChEBI" id="CHEBI:38290"/>
    </cofactor>
</comment>
<keyword evidence="3" id="KW-0223">Dioxygenase</keyword>
<dbReference type="Pfam" id="PF13640">
    <property type="entry name" value="2OG-FeII_Oxy_3"/>
    <property type="match status" value="1"/>
</dbReference>
<accession>A0A382QQY0</accession>
<dbReference type="Gene3D" id="2.60.120.620">
    <property type="entry name" value="q2cbj1_9rhob like domain"/>
    <property type="match status" value="1"/>
</dbReference>
<dbReference type="EMBL" id="UINC01116291">
    <property type="protein sequence ID" value="SVC87929.1"/>
    <property type="molecule type" value="Genomic_DNA"/>
</dbReference>
<dbReference type="GO" id="GO:0005506">
    <property type="term" value="F:iron ion binding"/>
    <property type="evidence" value="ECO:0007669"/>
    <property type="project" value="InterPro"/>
</dbReference>
<keyword evidence="4" id="KW-0560">Oxidoreductase</keyword>
<evidence type="ECO:0000259" key="6">
    <source>
        <dbReference type="PROSITE" id="PS51471"/>
    </source>
</evidence>
<evidence type="ECO:0000256" key="2">
    <source>
        <dbReference type="ARBA" id="ARBA00022723"/>
    </source>
</evidence>
<proteinExistence type="predicted"/>
<dbReference type="SMART" id="SM00702">
    <property type="entry name" value="P4Hc"/>
    <property type="match status" value="1"/>
</dbReference>
<feature type="domain" description="Fe2OG dioxygenase" evidence="6">
    <location>
        <begin position="100"/>
        <end position="193"/>
    </location>
</feature>
<feature type="non-terminal residue" evidence="7">
    <location>
        <position position="1"/>
    </location>
</feature>
<evidence type="ECO:0000256" key="1">
    <source>
        <dbReference type="ARBA" id="ARBA00001961"/>
    </source>
</evidence>
<dbReference type="GO" id="GO:0016705">
    <property type="term" value="F:oxidoreductase activity, acting on paired donors, with incorporation or reduction of molecular oxygen"/>
    <property type="evidence" value="ECO:0007669"/>
    <property type="project" value="InterPro"/>
</dbReference>
<dbReference type="PROSITE" id="PS51471">
    <property type="entry name" value="FE2OG_OXY"/>
    <property type="match status" value="1"/>
</dbReference>
<gene>
    <name evidence="7" type="ORF">METZ01_LOCUS340783</name>
</gene>
<organism evidence="7">
    <name type="scientific">marine metagenome</name>
    <dbReference type="NCBI Taxonomy" id="408172"/>
    <lineage>
        <taxon>unclassified sequences</taxon>
        <taxon>metagenomes</taxon>
        <taxon>ecological metagenomes</taxon>
    </lineage>
</organism>
<evidence type="ECO:0000256" key="3">
    <source>
        <dbReference type="ARBA" id="ARBA00022964"/>
    </source>
</evidence>
<dbReference type="InterPro" id="IPR044862">
    <property type="entry name" value="Pro_4_hyd_alph_FE2OG_OXY"/>
</dbReference>